<dbReference type="Proteomes" id="UP000051906">
    <property type="component" value="Unassembled WGS sequence"/>
</dbReference>
<protein>
    <recommendedName>
        <fullName evidence="5">Gram-positive cocci surface proteins LPxTG domain-containing protein</fullName>
    </recommendedName>
</protein>
<evidence type="ECO:0000256" key="1">
    <source>
        <dbReference type="SAM" id="MobiDB-lite"/>
    </source>
</evidence>
<keyword evidence="2" id="KW-0472">Membrane</keyword>
<feature type="transmembrane region" description="Helical" evidence="2">
    <location>
        <begin position="676"/>
        <end position="694"/>
    </location>
</feature>
<dbReference type="STRING" id="616990.IV54_GL000268"/>
<reference evidence="3 4" key="1">
    <citation type="journal article" date="2015" name="Genome Announc.">
        <title>Expanding the biotechnology potential of lactobacilli through comparative genomics of 213 strains and associated genera.</title>
        <authorList>
            <person name="Sun Z."/>
            <person name="Harris H.M."/>
            <person name="McCann A."/>
            <person name="Guo C."/>
            <person name="Argimon S."/>
            <person name="Zhang W."/>
            <person name="Yang X."/>
            <person name="Jeffery I.B."/>
            <person name="Cooney J.C."/>
            <person name="Kagawa T.F."/>
            <person name="Liu W."/>
            <person name="Song Y."/>
            <person name="Salvetti E."/>
            <person name="Wrobel A."/>
            <person name="Rasinkangas P."/>
            <person name="Parkhill J."/>
            <person name="Rea M.C."/>
            <person name="O'Sullivan O."/>
            <person name="Ritari J."/>
            <person name="Douillard F.P."/>
            <person name="Paul Ross R."/>
            <person name="Yang R."/>
            <person name="Briner A.E."/>
            <person name="Felis G.E."/>
            <person name="de Vos W.M."/>
            <person name="Barrangou R."/>
            <person name="Klaenhammer T.R."/>
            <person name="Caufield P.W."/>
            <person name="Cui Y."/>
            <person name="Zhang H."/>
            <person name="O'Toole P.W."/>
        </authorList>
    </citation>
    <scope>NUCLEOTIDE SEQUENCE [LARGE SCALE GENOMIC DNA]</scope>
    <source>
        <strain evidence="3 4">DSM 22467</strain>
    </source>
</reference>
<gene>
    <name evidence="3" type="ORF">IV54_GL000268</name>
</gene>
<dbReference type="AlphaFoldDB" id="A0A0R2LUX4"/>
<dbReference type="SUPFAM" id="SSF52058">
    <property type="entry name" value="L domain-like"/>
    <property type="match status" value="1"/>
</dbReference>
<comment type="caution">
    <text evidence="3">The sequence shown here is derived from an EMBL/GenBank/DDBJ whole genome shotgun (WGS) entry which is preliminary data.</text>
</comment>
<feature type="region of interest" description="Disordered" evidence="1">
    <location>
        <begin position="531"/>
        <end position="674"/>
    </location>
</feature>
<keyword evidence="4" id="KW-1185">Reference proteome</keyword>
<feature type="region of interest" description="Disordered" evidence="1">
    <location>
        <begin position="20"/>
        <end position="102"/>
    </location>
</feature>
<feature type="compositionally biased region" description="Low complexity" evidence="1">
    <location>
        <begin position="533"/>
        <end position="544"/>
    </location>
</feature>
<sequence>MAILGVIAGMGLQVDAVHADTTDQGNDTDSSTKAQTTADDPTAKQAVLTKGTPAPETPPKTDATDTKPSAPDETLTSGKTTKDTEDQTEPVKVTPPVTKKTDESVTANVVPVDVSSLTDKSATDTNKLTDLTEKATAILPRKMKSRMNLLRDAAPTIINSGTNGSAKWTEDSNGVMTITGGVMTDSMMFKTSVTKLVFDGSLGKIVLPTNSSRLFEYWSNLTEIDGWENVDASNVTNMSNMFSEDISLKSLDLSSLDLSNVINMSQLLYGGIADQNGNHPISITSFKLGSSTSKVTDMTEMLSGDSSLTDVDAADWNVSSLKSADSLFHGTAISNLDLSKWQTPELQKLTATFGDMPNLSSINVAGLQTGKVTLFVQTFENDPLLKTVDVSRWDVSGSQNFTRMFYNDPLLSTLDLSSWHPKTDLQILQMFFDDSSLSSLDLSGFDTIGSGQGNSALQNTTGLHELVLGPNTFQGTDVGNVALPDIPVTDTYTGLWQAVGTGTLDQPNGATYTSAQLNTSAMKADTYVWQKVPGSTPTDPGTTPENPGSSTDNPGTSTKPTDPDTNPNTDGGNGATVDGGENGGGTVTTDKNPQKKPKNPVKKPQVPDESNKKPATTTDKLLKFGSGQGAAGVLNKSHDQTHNQANKQTTPTTATGHLDRQSEQTTLPQTTEKKSSLWAAIGVVTLGILSFHWYKRQD</sequence>
<dbReference type="InterPro" id="IPR032675">
    <property type="entry name" value="LRR_dom_sf"/>
</dbReference>
<name>A0A0R2LUX4_9LACO</name>
<accession>A0A0R2LUX4</accession>
<organism evidence="3 4">
    <name type="scientific">Levilactobacillus paucivorans</name>
    <dbReference type="NCBI Taxonomy" id="616990"/>
    <lineage>
        <taxon>Bacteria</taxon>
        <taxon>Bacillati</taxon>
        <taxon>Bacillota</taxon>
        <taxon>Bacilli</taxon>
        <taxon>Lactobacillales</taxon>
        <taxon>Lactobacillaceae</taxon>
        <taxon>Levilactobacillus</taxon>
    </lineage>
</organism>
<keyword evidence="2" id="KW-1133">Transmembrane helix</keyword>
<feature type="compositionally biased region" description="Polar residues" evidence="1">
    <location>
        <begin position="545"/>
        <end position="559"/>
    </location>
</feature>
<evidence type="ECO:0000313" key="4">
    <source>
        <dbReference type="Proteomes" id="UP000051906"/>
    </source>
</evidence>
<proteinExistence type="predicted"/>
<evidence type="ECO:0000256" key="2">
    <source>
        <dbReference type="SAM" id="Phobius"/>
    </source>
</evidence>
<dbReference type="PATRIC" id="fig|616990.3.peg.290"/>
<dbReference type="Pfam" id="PF03382">
    <property type="entry name" value="DUF285"/>
    <property type="match status" value="2"/>
</dbReference>
<dbReference type="InterPro" id="IPR011889">
    <property type="entry name" value="Liste_lipo_26"/>
</dbReference>
<evidence type="ECO:0008006" key="5">
    <source>
        <dbReference type="Google" id="ProtNLM"/>
    </source>
</evidence>
<feature type="compositionally biased region" description="Polar residues" evidence="1">
    <location>
        <begin position="22"/>
        <end position="39"/>
    </location>
</feature>
<dbReference type="InterPro" id="IPR005046">
    <property type="entry name" value="DUF285"/>
</dbReference>
<keyword evidence="2" id="KW-0812">Transmembrane</keyword>
<dbReference type="NCBIfam" id="TIGR02167">
    <property type="entry name" value="Liste_lipo_26"/>
    <property type="match status" value="2"/>
</dbReference>
<feature type="compositionally biased region" description="Polar residues" evidence="1">
    <location>
        <begin position="642"/>
        <end position="655"/>
    </location>
</feature>
<dbReference type="Gene3D" id="3.80.10.10">
    <property type="entry name" value="Ribonuclease Inhibitor"/>
    <property type="match status" value="1"/>
</dbReference>
<dbReference type="EMBL" id="JQCA01000098">
    <property type="protein sequence ID" value="KRO03362.1"/>
    <property type="molecule type" value="Genomic_DNA"/>
</dbReference>
<evidence type="ECO:0000313" key="3">
    <source>
        <dbReference type="EMBL" id="KRO03362.1"/>
    </source>
</evidence>